<evidence type="ECO:0000313" key="10">
    <source>
        <dbReference type="Proteomes" id="UP000253772"/>
    </source>
</evidence>
<comment type="subcellular location">
    <subcellularLocation>
        <location evidence="1">Membrane</location>
        <topology evidence="1">Multi-pass membrane protein</topology>
    </subcellularLocation>
</comment>
<comment type="similarity">
    <text evidence="2">Belongs to the major facilitator superfamily. Sugar transporter (TC 2.A.1.1) family.</text>
</comment>
<dbReference type="PROSITE" id="PS50850">
    <property type="entry name" value="MFS"/>
    <property type="match status" value="1"/>
</dbReference>
<name>A0A482IWX0_9BURK</name>
<feature type="domain" description="Major facilitator superfamily (MFS) profile" evidence="8">
    <location>
        <begin position="38"/>
        <end position="465"/>
    </location>
</feature>
<feature type="transmembrane region" description="Helical" evidence="7">
    <location>
        <begin position="170"/>
        <end position="193"/>
    </location>
</feature>
<evidence type="ECO:0000256" key="2">
    <source>
        <dbReference type="ARBA" id="ARBA00010992"/>
    </source>
</evidence>
<evidence type="ECO:0000256" key="7">
    <source>
        <dbReference type="SAM" id="Phobius"/>
    </source>
</evidence>
<keyword evidence="6 7" id="KW-0472">Membrane</keyword>
<dbReference type="PANTHER" id="PTHR23511:SF34">
    <property type="entry name" value="SYNAPTIC VESICLE GLYCOPROTEIN 2"/>
    <property type="match status" value="1"/>
</dbReference>
<keyword evidence="4 7" id="KW-0812">Transmembrane</keyword>
<feature type="transmembrane region" description="Helical" evidence="7">
    <location>
        <begin position="76"/>
        <end position="100"/>
    </location>
</feature>
<dbReference type="InterPro" id="IPR036259">
    <property type="entry name" value="MFS_trans_sf"/>
</dbReference>
<accession>A0A482IWX0</accession>
<feature type="transmembrane region" description="Helical" evidence="7">
    <location>
        <begin position="205"/>
        <end position="224"/>
    </location>
</feature>
<dbReference type="PROSITE" id="PS00217">
    <property type="entry name" value="SUGAR_TRANSPORT_2"/>
    <property type="match status" value="1"/>
</dbReference>
<dbReference type="InterPro" id="IPR005828">
    <property type="entry name" value="MFS_sugar_transport-like"/>
</dbReference>
<evidence type="ECO:0000256" key="3">
    <source>
        <dbReference type="ARBA" id="ARBA00022448"/>
    </source>
</evidence>
<dbReference type="EMBL" id="CP037901">
    <property type="protein sequence ID" value="QBP12093.1"/>
    <property type="molecule type" value="Genomic_DNA"/>
</dbReference>
<feature type="transmembrane region" description="Helical" evidence="7">
    <location>
        <begin position="375"/>
        <end position="393"/>
    </location>
</feature>
<dbReference type="GO" id="GO:0022857">
    <property type="term" value="F:transmembrane transporter activity"/>
    <property type="evidence" value="ECO:0007669"/>
    <property type="project" value="InterPro"/>
</dbReference>
<dbReference type="Proteomes" id="UP000253772">
    <property type="component" value="Chromosome c2"/>
</dbReference>
<organism evidence="9 10">
    <name type="scientific">Cupriavidus metallidurans</name>
    <dbReference type="NCBI Taxonomy" id="119219"/>
    <lineage>
        <taxon>Bacteria</taxon>
        <taxon>Pseudomonadati</taxon>
        <taxon>Pseudomonadota</taxon>
        <taxon>Betaproteobacteria</taxon>
        <taxon>Burkholderiales</taxon>
        <taxon>Burkholderiaceae</taxon>
        <taxon>Cupriavidus</taxon>
    </lineage>
</organism>
<dbReference type="GO" id="GO:0016020">
    <property type="term" value="C:membrane"/>
    <property type="evidence" value="ECO:0007669"/>
    <property type="project" value="UniProtKB-SubCell"/>
</dbReference>
<feature type="transmembrane region" description="Helical" evidence="7">
    <location>
        <begin position="414"/>
        <end position="434"/>
    </location>
</feature>
<sequence length="474" mass="50633">MTDRTLSAASQAAPARISAGELAARIDRLPATRSTWSLVLLLSLGAYFEFYELFSTAYVLPGIIHSGVLSATTEGFFALDGAASYIAATFLGLLIGVLAFGSIADRLGRRSVFTVALLWYSASAVCMAFQHDAAWLNFWRLMTGIGLGVELVTIDAYLSELVPARIRGRAFAVSAVISYLAVPSVALMAWWFVPRTVLGLDGWRVVVLMGGVGALFVWLLRLGLPESPRWLASHGRLQQATAVVEQLEAKARQQSGRPLPAPLPPREVPVGKPASFREIWRAPYRRRTVMLVLFHAAQAIGLYGFSNWMPTFLVQRGVGLSSSLEYGLMVSLVAPLGPLLAVAFVDRVERKTLIVVSALVMAGAGTMFVNLNSGVAILMTGALLTLGGTMISLGFHSYQAELYPTRHRAKAIGFVYAVSRVSGALSGFLIAASLKHAGVPGAVGLIVACMLLVALSIGLLGPRTSGLSLEEISQ</sequence>
<evidence type="ECO:0000256" key="4">
    <source>
        <dbReference type="ARBA" id="ARBA00022692"/>
    </source>
</evidence>
<feature type="transmembrane region" description="Helical" evidence="7">
    <location>
        <begin position="352"/>
        <end position="369"/>
    </location>
</feature>
<feature type="transmembrane region" description="Helical" evidence="7">
    <location>
        <begin position="137"/>
        <end position="158"/>
    </location>
</feature>
<keyword evidence="3" id="KW-0813">Transport</keyword>
<dbReference type="PANTHER" id="PTHR23511">
    <property type="entry name" value="SYNAPTIC VESICLE GLYCOPROTEIN 2"/>
    <property type="match status" value="1"/>
</dbReference>
<keyword evidence="5 7" id="KW-1133">Transmembrane helix</keyword>
<feature type="transmembrane region" description="Helical" evidence="7">
    <location>
        <begin position="440"/>
        <end position="460"/>
    </location>
</feature>
<proteinExistence type="inferred from homology"/>
<evidence type="ECO:0000256" key="5">
    <source>
        <dbReference type="ARBA" id="ARBA00022989"/>
    </source>
</evidence>
<dbReference type="RefSeq" id="WP_024570677.1">
    <property type="nucleotide sequence ID" value="NZ_CP037901.1"/>
</dbReference>
<dbReference type="Gene3D" id="1.20.1250.20">
    <property type="entry name" value="MFS general substrate transporter like domains"/>
    <property type="match status" value="1"/>
</dbReference>
<evidence type="ECO:0000259" key="8">
    <source>
        <dbReference type="PROSITE" id="PS50850"/>
    </source>
</evidence>
<dbReference type="CDD" id="cd17316">
    <property type="entry name" value="MFS_SV2_like"/>
    <property type="match status" value="1"/>
</dbReference>
<feature type="transmembrane region" description="Helical" evidence="7">
    <location>
        <begin position="112"/>
        <end position="131"/>
    </location>
</feature>
<dbReference type="Pfam" id="PF00083">
    <property type="entry name" value="Sugar_tr"/>
    <property type="match status" value="1"/>
</dbReference>
<dbReference type="SUPFAM" id="SSF103473">
    <property type="entry name" value="MFS general substrate transporter"/>
    <property type="match status" value="1"/>
</dbReference>
<evidence type="ECO:0000256" key="1">
    <source>
        <dbReference type="ARBA" id="ARBA00004141"/>
    </source>
</evidence>
<evidence type="ECO:0000313" key="9">
    <source>
        <dbReference type="EMBL" id="QBP12093.1"/>
    </source>
</evidence>
<evidence type="ECO:0000256" key="6">
    <source>
        <dbReference type="ARBA" id="ARBA00023136"/>
    </source>
</evidence>
<gene>
    <name evidence="9" type="ORF">DDF84_020155</name>
</gene>
<dbReference type="InterPro" id="IPR005829">
    <property type="entry name" value="Sugar_transporter_CS"/>
</dbReference>
<feature type="transmembrane region" description="Helical" evidence="7">
    <location>
        <begin position="326"/>
        <end position="345"/>
    </location>
</feature>
<reference evidence="9 10" key="1">
    <citation type="submission" date="2019-03" db="EMBL/GenBank/DDBJ databases">
        <title>Comparative insights into the high quality Complete genome sequence of highly metal resistant Cupriavidus metallidurans strain BS1 isolated from a gold-copper mine.</title>
        <authorList>
            <person name="Mazhar H.S."/>
            <person name="Rensing C."/>
        </authorList>
    </citation>
    <scope>NUCLEOTIDE SEQUENCE [LARGE SCALE GENOMIC DNA]</scope>
    <source>
        <strain evidence="9 10">BS1</strain>
    </source>
</reference>
<protein>
    <submittedName>
        <fullName evidence="9">MFS transporter</fullName>
    </submittedName>
</protein>
<dbReference type="InterPro" id="IPR020846">
    <property type="entry name" value="MFS_dom"/>
</dbReference>
<feature type="transmembrane region" description="Helical" evidence="7">
    <location>
        <begin position="38"/>
        <end position="64"/>
    </location>
</feature>
<dbReference type="OrthoDB" id="9787026at2"/>
<feature type="transmembrane region" description="Helical" evidence="7">
    <location>
        <begin position="288"/>
        <end position="306"/>
    </location>
</feature>
<dbReference type="AlphaFoldDB" id="A0A482IWX0"/>